<proteinExistence type="predicted"/>
<dbReference type="Proteomes" id="UP000585474">
    <property type="component" value="Unassembled WGS sequence"/>
</dbReference>
<keyword evidence="3" id="KW-1185">Reference proteome</keyword>
<feature type="compositionally biased region" description="Low complexity" evidence="1">
    <location>
        <begin position="183"/>
        <end position="204"/>
    </location>
</feature>
<reference evidence="3" key="1">
    <citation type="submission" date="2019-07" db="EMBL/GenBank/DDBJ databases">
        <title>De Novo Assembly of kiwifruit Actinidia rufa.</title>
        <authorList>
            <person name="Sugita-Konishi S."/>
            <person name="Sato K."/>
            <person name="Mori E."/>
            <person name="Abe Y."/>
            <person name="Kisaki G."/>
            <person name="Hamano K."/>
            <person name="Suezawa K."/>
            <person name="Otani M."/>
            <person name="Fukuda T."/>
            <person name="Manabe T."/>
            <person name="Gomi K."/>
            <person name="Tabuchi M."/>
            <person name="Akimitsu K."/>
            <person name="Kataoka I."/>
        </authorList>
    </citation>
    <scope>NUCLEOTIDE SEQUENCE [LARGE SCALE GENOMIC DNA]</scope>
    <source>
        <strain evidence="3">cv. Fuchu</strain>
    </source>
</reference>
<feature type="region of interest" description="Disordered" evidence="1">
    <location>
        <begin position="1"/>
        <end position="21"/>
    </location>
</feature>
<organism evidence="2 3">
    <name type="scientific">Actinidia rufa</name>
    <dbReference type="NCBI Taxonomy" id="165716"/>
    <lineage>
        <taxon>Eukaryota</taxon>
        <taxon>Viridiplantae</taxon>
        <taxon>Streptophyta</taxon>
        <taxon>Embryophyta</taxon>
        <taxon>Tracheophyta</taxon>
        <taxon>Spermatophyta</taxon>
        <taxon>Magnoliopsida</taxon>
        <taxon>eudicotyledons</taxon>
        <taxon>Gunneridae</taxon>
        <taxon>Pentapetalae</taxon>
        <taxon>asterids</taxon>
        <taxon>Ericales</taxon>
        <taxon>Actinidiaceae</taxon>
        <taxon>Actinidia</taxon>
    </lineage>
</organism>
<gene>
    <name evidence="2" type="ORF">Acr_00g0055150</name>
</gene>
<feature type="compositionally biased region" description="Polar residues" evidence="1">
    <location>
        <begin position="205"/>
        <end position="218"/>
    </location>
</feature>
<evidence type="ECO:0000313" key="2">
    <source>
        <dbReference type="EMBL" id="GFS38004.1"/>
    </source>
</evidence>
<dbReference type="OrthoDB" id="2272416at2759"/>
<name>A0A7J0DNU1_9ERIC</name>
<evidence type="ECO:0000313" key="3">
    <source>
        <dbReference type="Proteomes" id="UP000585474"/>
    </source>
</evidence>
<feature type="region of interest" description="Disordered" evidence="1">
    <location>
        <begin position="176"/>
        <end position="225"/>
    </location>
</feature>
<sequence length="332" mass="37038">MKKMKFEPKKSSAIPTLVGSRSNSKACGKKLVFRKFQCPVGSRSNAKHFQCPVGRSSNAPGPNLRTPCLAPNQENREIMLPRRGRGRRGAAEPEDRVDRMERILEGLVQVVHDVHNNNNHDDAPQQPAMPMLGAGVMPRTTIKQFQQLKPLTFYGTPDPMAAESWLLGIERENRKKRIGGNMSRGQSSKRQSSGSSSGNSSAQQMNTVSQGSSGSNELPTCPTCQKKHRGSVAWELERVMGVVKKGTRLEIVRGGIKFKELGYQHLPQSSSLQLKGEIISHDKAVLLHLYQEIPQLPIQLCQVYSPFVVNLHTFFWIQVLCIHLYHTLLSII</sequence>
<feature type="compositionally biased region" description="Basic and acidic residues" evidence="1">
    <location>
        <begin position="1"/>
        <end position="10"/>
    </location>
</feature>
<dbReference type="EMBL" id="BJWL01000297">
    <property type="protein sequence ID" value="GFS38004.1"/>
    <property type="molecule type" value="Genomic_DNA"/>
</dbReference>
<comment type="caution">
    <text evidence="2">The sequence shown here is derived from an EMBL/GenBank/DDBJ whole genome shotgun (WGS) entry which is preliminary data.</text>
</comment>
<dbReference type="AlphaFoldDB" id="A0A7J0DNU1"/>
<protein>
    <submittedName>
        <fullName evidence="2">Uncharacterized protein</fullName>
    </submittedName>
</protein>
<accession>A0A7J0DNU1</accession>
<evidence type="ECO:0000256" key="1">
    <source>
        <dbReference type="SAM" id="MobiDB-lite"/>
    </source>
</evidence>